<keyword evidence="1" id="KW-0540">Nuclease</keyword>
<dbReference type="PANTHER" id="PTHR34353">
    <property type="entry name" value="CRISPR-ASSOCIATED ENDONUCLEASE CAS1 1"/>
    <property type="match status" value="1"/>
</dbReference>
<dbReference type="GO" id="GO:0043571">
    <property type="term" value="P:maintenance of CRISPR repeat elements"/>
    <property type="evidence" value="ECO:0007669"/>
    <property type="project" value="InterPro"/>
</dbReference>
<sequence>MVGRILELTAPGLSVHKRRGFLAVDTDGGETGCIAFDDLEAVLVASPGMIWSNSALVELAARQVPVMVLGHDFNPVAVVLPLNGHFQQAHRIRAQADASLPFRKQAWATLVRHKITAQAEALERVNEPSERLRRLATAVRSGDPDNREAQAAQAYWPLMMDKAFRRDREASGANALLNYGYAVLRAATARAIVSVGLHPSLSVHHRSGGDALALADDLMEPFRPTVDLIVRGLCAKGITEVAEARGALVASLAADFPTPQGASPLSQVLVRLAQSLAQSCESGKLRLVFPDRPIPIAAEEQDDE</sequence>
<keyword evidence="3" id="KW-0255">Endonuclease</keyword>
<dbReference type="EMBL" id="QAAA01000001">
    <property type="protein sequence ID" value="PTN04170.1"/>
    <property type="molecule type" value="Genomic_DNA"/>
</dbReference>
<name>A0A2T5BX42_9RHOB</name>
<keyword evidence="7" id="KW-0238">DNA-binding</keyword>
<dbReference type="RefSeq" id="WP_107890746.1">
    <property type="nucleotide sequence ID" value="NZ_NHSI01000033.1"/>
</dbReference>
<dbReference type="Gene3D" id="1.20.120.920">
    <property type="entry name" value="CRISPR-associated endonuclease Cas1, C-terminal domain"/>
    <property type="match status" value="1"/>
</dbReference>
<keyword evidence="2" id="KW-0479">Metal-binding</keyword>
<keyword evidence="8" id="KW-0464">Manganese</keyword>
<dbReference type="Pfam" id="PF01867">
    <property type="entry name" value="Cas_Cas1"/>
    <property type="match status" value="1"/>
</dbReference>
<evidence type="ECO:0000256" key="9">
    <source>
        <dbReference type="ARBA" id="ARBA00038592"/>
    </source>
</evidence>
<comment type="subunit">
    <text evidence="9">Homodimer, forms a heterotetramer with a Cas2 homodimer.</text>
</comment>
<dbReference type="GO" id="GO:0004520">
    <property type="term" value="F:DNA endonuclease activity"/>
    <property type="evidence" value="ECO:0007669"/>
    <property type="project" value="InterPro"/>
</dbReference>
<reference evidence="10 11" key="1">
    <citation type="submission" date="2018-04" db="EMBL/GenBank/DDBJ databases">
        <title>Genomic Encyclopedia of Archaeal and Bacterial Type Strains, Phase II (KMG-II): from individual species to whole genera.</title>
        <authorList>
            <person name="Goeker M."/>
        </authorList>
    </citation>
    <scope>NUCLEOTIDE SEQUENCE [LARGE SCALE GENOMIC DNA]</scope>
    <source>
        <strain evidence="10 11">DSM 18064</strain>
    </source>
</reference>
<keyword evidence="11" id="KW-1185">Reference proteome</keyword>
<comment type="caution">
    <text evidence="10">The sequence shown here is derived from an EMBL/GenBank/DDBJ whole genome shotgun (WGS) entry which is preliminary data.</text>
</comment>
<evidence type="ECO:0000313" key="10">
    <source>
        <dbReference type="EMBL" id="PTN04170.1"/>
    </source>
</evidence>
<accession>A0A2T5BX42</accession>
<dbReference type="GO" id="GO:0016787">
    <property type="term" value="F:hydrolase activity"/>
    <property type="evidence" value="ECO:0007669"/>
    <property type="project" value="UniProtKB-KW"/>
</dbReference>
<dbReference type="NCBIfam" id="TIGR03639">
    <property type="entry name" value="cas1_NMENI"/>
    <property type="match status" value="1"/>
</dbReference>
<proteinExistence type="predicted"/>
<dbReference type="InterPro" id="IPR042206">
    <property type="entry name" value="CRISPR-assoc_Cas1_C"/>
</dbReference>
<keyword evidence="5" id="KW-0460">Magnesium</keyword>
<dbReference type="GO" id="GO:0051607">
    <property type="term" value="P:defense response to virus"/>
    <property type="evidence" value="ECO:0007669"/>
    <property type="project" value="UniProtKB-KW"/>
</dbReference>
<protein>
    <submittedName>
        <fullName evidence="10">CRISPR-associated Cas1 family protein</fullName>
    </submittedName>
</protein>
<dbReference type="InterPro" id="IPR002729">
    <property type="entry name" value="CRISPR-assoc_Cas1"/>
</dbReference>
<evidence type="ECO:0000256" key="2">
    <source>
        <dbReference type="ARBA" id="ARBA00022723"/>
    </source>
</evidence>
<evidence type="ECO:0000256" key="8">
    <source>
        <dbReference type="ARBA" id="ARBA00023211"/>
    </source>
</evidence>
<keyword evidence="4" id="KW-0378">Hydrolase</keyword>
<dbReference type="InterPro" id="IPR042211">
    <property type="entry name" value="CRISPR-assoc_Cas1_N"/>
</dbReference>
<dbReference type="AlphaFoldDB" id="A0A2T5BX42"/>
<dbReference type="Proteomes" id="UP000243859">
    <property type="component" value="Unassembled WGS sequence"/>
</dbReference>
<dbReference type="GO" id="GO:0003677">
    <property type="term" value="F:DNA binding"/>
    <property type="evidence" value="ECO:0007669"/>
    <property type="project" value="UniProtKB-KW"/>
</dbReference>
<evidence type="ECO:0000256" key="7">
    <source>
        <dbReference type="ARBA" id="ARBA00023125"/>
    </source>
</evidence>
<dbReference type="Gene3D" id="3.100.10.20">
    <property type="entry name" value="CRISPR-associated endonuclease Cas1, N-terminal domain"/>
    <property type="match status" value="1"/>
</dbReference>
<dbReference type="InterPro" id="IPR019855">
    <property type="entry name" value="CRISPR-assoc_Cas1_NMENI"/>
</dbReference>
<organism evidence="10 11">
    <name type="scientific">Rhodovulum imhoffii</name>
    <dbReference type="NCBI Taxonomy" id="365340"/>
    <lineage>
        <taxon>Bacteria</taxon>
        <taxon>Pseudomonadati</taxon>
        <taxon>Pseudomonadota</taxon>
        <taxon>Alphaproteobacteria</taxon>
        <taxon>Rhodobacterales</taxon>
        <taxon>Paracoccaceae</taxon>
        <taxon>Rhodovulum</taxon>
    </lineage>
</organism>
<keyword evidence="6" id="KW-0051">Antiviral defense</keyword>
<evidence type="ECO:0000256" key="3">
    <source>
        <dbReference type="ARBA" id="ARBA00022759"/>
    </source>
</evidence>
<evidence type="ECO:0000256" key="5">
    <source>
        <dbReference type="ARBA" id="ARBA00022842"/>
    </source>
</evidence>
<dbReference type="InterPro" id="IPR050646">
    <property type="entry name" value="Cas1"/>
</dbReference>
<evidence type="ECO:0000256" key="6">
    <source>
        <dbReference type="ARBA" id="ARBA00023118"/>
    </source>
</evidence>
<dbReference type="OrthoDB" id="9803119at2"/>
<dbReference type="GO" id="GO:0046872">
    <property type="term" value="F:metal ion binding"/>
    <property type="evidence" value="ECO:0007669"/>
    <property type="project" value="UniProtKB-KW"/>
</dbReference>
<gene>
    <name evidence="10" type="ORF">C8N32_101369</name>
</gene>
<evidence type="ECO:0000313" key="11">
    <source>
        <dbReference type="Proteomes" id="UP000243859"/>
    </source>
</evidence>
<dbReference type="NCBIfam" id="TIGR00287">
    <property type="entry name" value="cas1"/>
    <property type="match status" value="1"/>
</dbReference>
<evidence type="ECO:0000256" key="1">
    <source>
        <dbReference type="ARBA" id="ARBA00022722"/>
    </source>
</evidence>
<evidence type="ECO:0000256" key="4">
    <source>
        <dbReference type="ARBA" id="ARBA00022801"/>
    </source>
</evidence>
<dbReference type="PANTHER" id="PTHR34353:SF2">
    <property type="entry name" value="CRISPR-ASSOCIATED ENDONUCLEASE CAS1 1"/>
    <property type="match status" value="1"/>
</dbReference>